<proteinExistence type="predicted"/>
<dbReference type="SUPFAM" id="SSF103515">
    <property type="entry name" value="Autotransporter"/>
    <property type="match status" value="1"/>
</dbReference>
<evidence type="ECO:0000256" key="1">
    <source>
        <dbReference type="ARBA" id="ARBA00022729"/>
    </source>
</evidence>
<dbReference type="EMBL" id="QRAV01000007">
    <property type="protein sequence ID" value="RDL19891.1"/>
    <property type="molecule type" value="Genomic_DNA"/>
</dbReference>
<evidence type="ECO:0000313" key="5">
    <source>
        <dbReference type="Proteomes" id="UP000255365"/>
    </source>
</evidence>
<sequence length="749" mass="77909">MWGKSLPGGNRSRCCVILSSSLLALFSAFASAAPVVEREETVNGGTPQTWDLAQDAKLTVNGAQTLAITADSSALIVNPGSSTQQISARNGSTVNLSGTTVTGVGGLAAVFLSNSNATIDNSTITGNRVGLQVVRDANTQIGSQVTVTGGTTISGGTGGALVSAYSVLNLIDSSLLGTGANSYGLRLSSGQAIGRNSTIVGGREGVVIGFDPNEVQPAVLSLENTTVQGRTGAAILVDFANRADSTASITLTNSSLLAGNGTLLDVKGGANTSLVVNGSTLTGDIVTEQGSTTKLILQENSTLTGQLHNVASATINDSAKWVLTGNSNIDQLSLNNGGSVVFGASDAFYQLNVNSLSGDGRFVMGTDFSTGQTDLLNVTGVAHGTHELLIASSGVDPASGQPIRVVQTAGGDAQFFIERDVDLGAFSYALAKSGNDWILDPSTRTVSPGARSVLALFNTASTVWLGELTSLRTRMGELRFNGGQSGAWARTYTNKYNVSDGSGVGYQQRQHGFTLGADAPLPLGDGQWVIGVMAGQSQSDLDLGAGTSGSVDSYYLGSYLTWLDAQTGYYADFLVKANHFRNDAKVGLSDGSRAKGDYDNSGVGGSVEFGKHITLADGNFLEPYTQWSAVVIEGKDYSLSNDLRADGDRTRSFIGKIGVTAGRNIELGQGRVVQPYMRVAWAHEFAKNNEVQVNNNVFNNDLSGSRAEVGAGVAMVVAKNLSVHADFEYSNGQNIEQPFGANIGLRYTW</sequence>
<dbReference type="PANTHER" id="PTHR35037">
    <property type="entry name" value="C-TERMINAL REGION OF AIDA-LIKE PROTEIN"/>
    <property type="match status" value="1"/>
</dbReference>
<comment type="caution">
    <text evidence="4">The sequence shown here is derived from an EMBL/GenBank/DDBJ whole genome shotgun (WGS) entry which is preliminary data.</text>
</comment>
<dbReference type="NCBIfam" id="TIGR01414">
    <property type="entry name" value="autotrans_barl"/>
    <property type="match status" value="1"/>
</dbReference>
<feature type="domain" description="Autotransporter" evidence="3">
    <location>
        <begin position="480"/>
        <end position="749"/>
    </location>
</feature>
<dbReference type="Gene3D" id="2.40.128.130">
    <property type="entry name" value="Autotransporter beta-domain"/>
    <property type="match status" value="1"/>
</dbReference>
<dbReference type="Pfam" id="PF03797">
    <property type="entry name" value="Autotransporter"/>
    <property type="match status" value="1"/>
</dbReference>
<dbReference type="InterPro" id="IPR051551">
    <property type="entry name" value="Autotransporter_adhesion"/>
</dbReference>
<dbReference type="CDD" id="cd01343">
    <property type="entry name" value="PL1_Passenger_AT"/>
    <property type="match status" value="1"/>
</dbReference>
<dbReference type="SUPFAM" id="SSF51126">
    <property type="entry name" value="Pectin lyase-like"/>
    <property type="match status" value="1"/>
</dbReference>
<evidence type="ECO:0000256" key="2">
    <source>
        <dbReference type="SAM" id="SignalP"/>
    </source>
</evidence>
<dbReference type="Pfam" id="PF03212">
    <property type="entry name" value="Pertactin"/>
    <property type="match status" value="1"/>
</dbReference>
<dbReference type="InterPro" id="IPR006315">
    <property type="entry name" value="OM_autotransptr_brl_dom"/>
</dbReference>
<accession>A0A370SJT6</accession>
<dbReference type="GO" id="GO:0019867">
    <property type="term" value="C:outer membrane"/>
    <property type="evidence" value="ECO:0007669"/>
    <property type="project" value="InterPro"/>
</dbReference>
<protein>
    <submittedName>
        <fullName evidence="4">Outer membrane autotransporter protein</fullName>
    </submittedName>
</protein>
<dbReference type="InterPro" id="IPR004899">
    <property type="entry name" value="Pertactin_central"/>
</dbReference>
<dbReference type="PANTHER" id="PTHR35037:SF7">
    <property type="entry name" value="AUTOTRANSPORTER"/>
    <property type="match status" value="1"/>
</dbReference>
<dbReference type="InterPro" id="IPR005546">
    <property type="entry name" value="Autotransporte_beta"/>
</dbReference>
<dbReference type="InterPro" id="IPR036709">
    <property type="entry name" value="Autotransporte_beta_dom_sf"/>
</dbReference>
<feature type="signal peptide" evidence="2">
    <location>
        <begin position="1"/>
        <end position="32"/>
    </location>
</feature>
<gene>
    <name evidence="4" type="ORF">DEU51_10729</name>
</gene>
<dbReference type="InterPro" id="IPR011050">
    <property type="entry name" value="Pectin_lyase_fold/virulence"/>
</dbReference>
<dbReference type="Proteomes" id="UP000255365">
    <property type="component" value="Unassembled WGS sequence"/>
</dbReference>
<organism evidence="4 5">
    <name type="scientific">Pseudomonas jessenii</name>
    <dbReference type="NCBI Taxonomy" id="77298"/>
    <lineage>
        <taxon>Bacteria</taxon>
        <taxon>Pseudomonadati</taxon>
        <taxon>Pseudomonadota</taxon>
        <taxon>Gammaproteobacteria</taxon>
        <taxon>Pseudomonadales</taxon>
        <taxon>Pseudomonadaceae</taxon>
        <taxon>Pseudomonas</taxon>
    </lineage>
</organism>
<feature type="chain" id="PRO_5016910624" evidence="2">
    <location>
        <begin position="33"/>
        <end position="749"/>
    </location>
</feature>
<dbReference type="PROSITE" id="PS51208">
    <property type="entry name" value="AUTOTRANSPORTER"/>
    <property type="match status" value="1"/>
</dbReference>
<evidence type="ECO:0000313" key="4">
    <source>
        <dbReference type="EMBL" id="RDL19891.1"/>
    </source>
</evidence>
<dbReference type="PRINTS" id="PR01484">
    <property type="entry name" value="PRTACTNFAMLY"/>
</dbReference>
<dbReference type="InterPro" id="IPR003991">
    <property type="entry name" value="Pertactin_virulence_factor"/>
</dbReference>
<dbReference type="Gene3D" id="2.160.20.20">
    <property type="match status" value="1"/>
</dbReference>
<keyword evidence="1 2" id="KW-0732">Signal</keyword>
<dbReference type="InterPro" id="IPR012332">
    <property type="entry name" value="Autotransporter_pectin_lyase_C"/>
</dbReference>
<dbReference type="AlphaFoldDB" id="A0A370SJT6"/>
<dbReference type="SMART" id="SM00869">
    <property type="entry name" value="Autotransporter"/>
    <property type="match status" value="1"/>
</dbReference>
<reference evidence="4 5" key="1">
    <citation type="submission" date="2018-07" db="EMBL/GenBank/DDBJ databases">
        <title>Genome sequencing of rice bacterial endophytes.</title>
        <authorList>
            <person name="Venturi V."/>
        </authorList>
    </citation>
    <scope>NUCLEOTIDE SEQUENCE [LARGE SCALE GENOMIC DNA]</scope>
    <source>
        <strain evidence="4 5">E2333</strain>
    </source>
</reference>
<dbReference type="RefSeq" id="WP_115146912.1">
    <property type="nucleotide sequence ID" value="NZ_QRAV01000007.1"/>
</dbReference>
<evidence type="ECO:0000259" key="3">
    <source>
        <dbReference type="PROSITE" id="PS51208"/>
    </source>
</evidence>
<name>A0A370SJT6_PSEJE</name>